<reference evidence="2 3" key="1">
    <citation type="journal article" date="2018" name="Mol. Biol. Evol.">
        <title>Broad Genomic Sampling Reveals a Smut Pathogenic Ancestry of the Fungal Clade Ustilaginomycotina.</title>
        <authorList>
            <person name="Kijpornyongpan T."/>
            <person name="Mondo S.J."/>
            <person name="Barry K."/>
            <person name="Sandor L."/>
            <person name="Lee J."/>
            <person name="Lipzen A."/>
            <person name="Pangilinan J."/>
            <person name="LaButti K."/>
            <person name="Hainaut M."/>
            <person name="Henrissat B."/>
            <person name="Grigoriev I.V."/>
            <person name="Spatafora J.W."/>
            <person name="Aime M.C."/>
        </authorList>
    </citation>
    <scope>NUCLEOTIDE SEQUENCE [LARGE SCALE GENOMIC DNA]</scope>
    <source>
        <strain evidence="2 3">MCA 3882</strain>
    </source>
</reference>
<name>A0A316VB00_9BASI</name>
<dbReference type="AlphaFoldDB" id="A0A316VB00"/>
<feature type="chain" id="PRO_5016237862" evidence="1">
    <location>
        <begin position="29"/>
        <end position="69"/>
    </location>
</feature>
<organism evidence="2 3">
    <name type="scientific">Meira miltonrushii</name>
    <dbReference type="NCBI Taxonomy" id="1280837"/>
    <lineage>
        <taxon>Eukaryota</taxon>
        <taxon>Fungi</taxon>
        <taxon>Dikarya</taxon>
        <taxon>Basidiomycota</taxon>
        <taxon>Ustilaginomycotina</taxon>
        <taxon>Exobasidiomycetes</taxon>
        <taxon>Exobasidiales</taxon>
        <taxon>Brachybasidiaceae</taxon>
        <taxon>Meira</taxon>
    </lineage>
</organism>
<keyword evidence="1" id="KW-0732">Signal</keyword>
<dbReference type="EMBL" id="KZ819604">
    <property type="protein sequence ID" value="PWN33383.1"/>
    <property type="molecule type" value="Genomic_DNA"/>
</dbReference>
<proteinExistence type="predicted"/>
<accession>A0A316VB00</accession>
<gene>
    <name evidence="2" type="ORF">FA14DRAFT_161267</name>
</gene>
<dbReference type="InParanoid" id="A0A316VB00"/>
<dbReference type="GeneID" id="37020819"/>
<evidence type="ECO:0000313" key="2">
    <source>
        <dbReference type="EMBL" id="PWN33383.1"/>
    </source>
</evidence>
<dbReference type="RefSeq" id="XP_025353685.1">
    <property type="nucleotide sequence ID" value="XM_025499038.1"/>
</dbReference>
<dbReference type="Proteomes" id="UP000245771">
    <property type="component" value="Unassembled WGS sequence"/>
</dbReference>
<keyword evidence="3" id="KW-1185">Reference proteome</keyword>
<evidence type="ECO:0000256" key="1">
    <source>
        <dbReference type="SAM" id="SignalP"/>
    </source>
</evidence>
<evidence type="ECO:0000313" key="3">
    <source>
        <dbReference type="Proteomes" id="UP000245771"/>
    </source>
</evidence>
<feature type="signal peptide" evidence="1">
    <location>
        <begin position="1"/>
        <end position="28"/>
    </location>
</feature>
<protein>
    <submittedName>
        <fullName evidence="2">Uncharacterized protein</fullName>
    </submittedName>
</protein>
<sequence>MMQFRYKLCFLTAFMFYAVLFTASMSNALPIEDVDTQENPSQFRRDVSNPERFKAVNIILTIFSNLADP</sequence>